<accession>A0A4Y2EDQ1</accession>
<dbReference type="EMBL" id="BGPR01000579">
    <property type="protein sequence ID" value="GBM27242.1"/>
    <property type="molecule type" value="Genomic_DNA"/>
</dbReference>
<evidence type="ECO:0000313" key="2">
    <source>
        <dbReference type="EMBL" id="GBM27242.1"/>
    </source>
</evidence>
<evidence type="ECO:0000313" key="3">
    <source>
        <dbReference type="Proteomes" id="UP000499080"/>
    </source>
</evidence>
<keyword evidence="1" id="KW-0732">Signal</keyword>
<protein>
    <submittedName>
        <fullName evidence="2">Uncharacterized protein</fullName>
    </submittedName>
</protein>
<evidence type="ECO:0000256" key="1">
    <source>
        <dbReference type="SAM" id="SignalP"/>
    </source>
</evidence>
<name>A0A4Y2EDQ1_ARAVE</name>
<proteinExistence type="predicted"/>
<organism evidence="2 3">
    <name type="scientific">Araneus ventricosus</name>
    <name type="common">Orbweaver spider</name>
    <name type="synonym">Epeira ventricosa</name>
    <dbReference type="NCBI Taxonomy" id="182803"/>
    <lineage>
        <taxon>Eukaryota</taxon>
        <taxon>Metazoa</taxon>
        <taxon>Ecdysozoa</taxon>
        <taxon>Arthropoda</taxon>
        <taxon>Chelicerata</taxon>
        <taxon>Arachnida</taxon>
        <taxon>Araneae</taxon>
        <taxon>Araneomorphae</taxon>
        <taxon>Entelegynae</taxon>
        <taxon>Araneoidea</taxon>
        <taxon>Araneidae</taxon>
        <taxon>Araneus</taxon>
    </lineage>
</organism>
<gene>
    <name evidence="2" type="ORF">AVEN_255103_1</name>
</gene>
<comment type="caution">
    <text evidence="2">The sequence shown here is derived from an EMBL/GenBank/DDBJ whole genome shotgun (WGS) entry which is preliminary data.</text>
</comment>
<keyword evidence="3" id="KW-1185">Reference proteome</keyword>
<sequence>MVSVEEVGRFGLVLSVLPLVLRAAAGVHEEVSNRAEFESELLGDGNLHLLGGSLRFLKNGLQGAPLEAGKRGEDHYYRVTAASSRYQILNVEIDMLPAKFEIRHSVECLGSVYNA</sequence>
<feature type="chain" id="PRO_5021373129" evidence="1">
    <location>
        <begin position="27"/>
        <end position="115"/>
    </location>
</feature>
<reference evidence="2 3" key="1">
    <citation type="journal article" date="2019" name="Sci. Rep.">
        <title>Orb-weaving spider Araneus ventricosus genome elucidates the spidroin gene catalogue.</title>
        <authorList>
            <person name="Kono N."/>
            <person name="Nakamura H."/>
            <person name="Ohtoshi R."/>
            <person name="Moran D.A.P."/>
            <person name="Shinohara A."/>
            <person name="Yoshida Y."/>
            <person name="Fujiwara M."/>
            <person name="Mori M."/>
            <person name="Tomita M."/>
            <person name="Arakawa K."/>
        </authorList>
    </citation>
    <scope>NUCLEOTIDE SEQUENCE [LARGE SCALE GENOMIC DNA]</scope>
</reference>
<dbReference type="Proteomes" id="UP000499080">
    <property type="component" value="Unassembled WGS sequence"/>
</dbReference>
<dbReference type="AlphaFoldDB" id="A0A4Y2EDQ1"/>
<feature type="signal peptide" evidence="1">
    <location>
        <begin position="1"/>
        <end position="26"/>
    </location>
</feature>